<name>A0ABP5J2F8_9MICC</name>
<dbReference type="PANTHER" id="PTHR10803">
    <property type="entry name" value="ARSENICAL PUMP-DRIVING ATPASE ARSENITE-TRANSLOCATING ATPASE"/>
    <property type="match status" value="1"/>
</dbReference>
<keyword evidence="4" id="KW-1185">Reference proteome</keyword>
<comment type="similarity">
    <text evidence="1">Belongs to the arsA ATPase family.</text>
</comment>
<evidence type="ECO:0000313" key="3">
    <source>
        <dbReference type="EMBL" id="GAA2110877.1"/>
    </source>
</evidence>
<proteinExistence type="inferred from homology"/>
<dbReference type="CDD" id="cd02035">
    <property type="entry name" value="ArsA"/>
    <property type="match status" value="1"/>
</dbReference>
<reference evidence="4" key="1">
    <citation type="journal article" date="2019" name="Int. J. Syst. Evol. Microbiol.">
        <title>The Global Catalogue of Microorganisms (GCM) 10K type strain sequencing project: providing services to taxonomists for standard genome sequencing and annotation.</title>
        <authorList>
            <consortium name="The Broad Institute Genomics Platform"/>
            <consortium name="The Broad Institute Genome Sequencing Center for Infectious Disease"/>
            <person name="Wu L."/>
            <person name="Ma J."/>
        </authorList>
    </citation>
    <scope>NUCLEOTIDE SEQUENCE [LARGE SCALE GENOMIC DNA]</scope>
    <source>
        <strain evidence="4">JCM 15914</strain>
    </source>
</reference>
<organism evidence="3 4">
    <name type="scientific">Kocuria atrinae</name>
    <dbReference type="NCBI Taxonomy" id="592377"/>
    <lineage>
        <taxon>Bacteria</taxon>
        <taxon>Bacillati</taxon>
        <taxon>Actinomycetota</taxon>
        <taxon>Actinomycetes</taxon>
        <taxon>Micrococcales</taxon>
        <taxon>Micrococcaceae</taxon>
        <taxon>Kocuria</taxon>
    </lineage>
</organism>
<accession>A0ABP5J2F8</accession>
<dbReference type="NCBIfam" id="TIGR00345">
    <property type="entry name" value="GET3_arsA_TRC40"/>
    <property type="match status" value="1"/>
</dbReference>
<dbReference type="InterPro" id="IPR027417">
    <property type="entry name" value="P-loop_NTPase"/>
</dbReference>
<dbReference type="Proteomes" id="UP001500166">
    <property type="component" value="Unassembled WGS sequence"/>
</dbReference>
<sequence>MLLNLAQSRRALFFGGKGGVGKTSVASTTALAAARAGRRVLIVSTDPAHNLGHLWQQSIGADIVELRENLYGTEIDPEATVEEHLAAVGETLYSVMPENLRGEVKRHLELSRQAPGTHEAAILERIADLLVLGLRDFDLVVFDTAPSGHTARLMALPEIMNSWVEGLLRNRQKSEKFAAAVRGLEHDTNRDHLVETRGQDPLIERDLRIRRILLRRQSRFETLRDTLRDASLVSFVIVTNAERMPVLESAQLYDQLKTAGVNVGGLVVNRRSPADAGEFLAGRRELEASALELMTSELKALPSTELPLLPGELMGEQAIGKFADLLA</sequence>
<dbReference type="PANTHER" id="PTHR10803:SF3">
    <property type="entry name" value="ATPASE GET3"/>
    <property type="match status" value="1"/>
</dbReference>
<dbReference type="SUPFAM" id="SSF52540">
    <property type="entry name" value="P-loop containing nucleoside triphosphate hydrolases"/>
    <property type="match status" value="1"/>
</dbReference>
<dbReference type="EMBL" id="BAAAQA010000003">
    <property type="protein sequence ID" value="GAA2110877.1"/>
    <property type="molecule type" value="Genomic_DNA"/>
</dbReference>
<evidence type="ECO:0000259" key="2">
    <source>
        <dbReference type="Pfam" id="PF02374"/>
    </source>
</evidence>
<dbReference type="Gene3D" id="3.40.50.300">
    <property type="entry name" value="P-loop containing nucleotide triphosphate hydrolases"/>
    <property type="match status" value="1"/>
</dbReference>
<dbReference type="InterPro" id="IPR025723">
    <property type="entry name" value="ArsA/GET3_ATPase-like"/>
</dbReference>
<dbReference type="Pfam" id="PF02374">
    <property type="entry name" value="ArsA_ATPase"/>
    <property type="match status" value="1"/>
</dbReference>
<dbReference type="RefSeq" id="WP_344223565.1">
    <property type="nucleotide sequence ID" value="NZ_BAAAQA010000003.1"/>
</dbReference>
<evidence type="ECO:0000313" key="4">
    <source>
        <dbReference type="Proteomes" id="UP001500166"/>
    </source>
</evidence>
<comment type="caution">
    <text evidence="3">The sequence shown here is derived from an EMBL/GenBank/DDBJ whole genome shotgun (WGS) entry which is preliminary data.</text>
</comment>
<protein>
    <submittedName>
        <fullName evidence="3">TRC40/GET3/ArsA family transport-energizing ATPase</fullName>
    </submittedName>
</protein>
<dbReference type="InterPro" id="IPR016300">
    <property type="entry name" value="ATPase_ArsA/GET3"/>
</dbReference>
<gene>
    <name evidence="3" type="ORF">GCM10009824_05810</name>
</gene>
<evidence type="ECO:0000256" key="1">
    <source>
        <dbReference type="ARBA" id="ARBA00011040"/>
    </source>
</evidence>
<feature type="domain" description="ArsA/GET3 Anion-transporting ATPase-like" evidence="2">
    <location>
        <begin position="10"/>
        <end position="326"/>
    </location>
</feature>